<dbReference type="Proteomes" id="UP000050795">
    <property type="component" value="Unassembled WGS sequence"/>
</dbReference>
<feature type="domain" description="Homeobox" evidence="7">
    <location>
        <begin position="689"/>
        <end position="749"/>
    </location>
</feature>
<keyword evidence="8" id="KW-1185">Reference proteome</keyword>
<feature type="region of interest" description="Disordered" evidence="6">
    <location>
        <begin position="664"/>
        <end position="686"/>
    </location>
</feature>
<accession>A0AA85KAV9</accession>
<evidence type="ECO:0000313" key="9">
    <source>
        <dbReference type="WBParaSite" id="TREG1_78240.1"/>
    </source>
</evidence>
<feature type="DNA-binding region" description="Homeobox" evidence="4">
    <location>
        <begin position="691"/>
        <end position="750"/>
    </location>
</feature>
<dbReference type="Pfam" id="PF00046">
    <property type="entry name" value="Homeodomain"/>
    <property type="match status" value="1"/>
</dbReference>
<organism evidence="8 9">
    <name type="scientific">Trichobilharzia regenti</name>
    <name type="common">Nasal bird schistosome</name>
    <dbReference type="NCBI Taxonomy" id="157069"/>
    <lineage>
        <taxon>Eukaryota</taxon>
        <taxon>Metazoa</taxon>
        <taxon>Spiralia</taxon>
        <taxon>Lophotrochozoa</taxon>
        <taxon>Platyhelminthes</taxon>
        <taxon>Trematoda</taxon>
        <taxon>Digenea</taxon>
        <taxon>Strigeidida</taxon>
        <taxon>Schistosomatoidea</taxon>
        <taxon>Schistosomatidae</taxon>
        <taxon>Trichobilharzia</taxon>
    </lineage>
</organism>
<feature type="compositionally biased region" description="Low complexity" evidence="6">
    <location>
        <begin position="106"/>
        <end position="128"/>
    </location>
</feature>
<comment type="subcellular location">
    <subcellularLocation>
        <location evidence="4 5">Nucleus</location>
    </subcellularLocation>
</comment>
<dbReference type="GO" id="GO:0000981">
    <property type="term" value="F:DNA-binding transcription factor activity, RNA polymerase II-specific"/>
    <property type="evidence" value="ECO:0007669"/>
    <property type="project" value="InterPro"/>
</dbReference>
<evidence type="ECO:0000259" key="7">
    <source>
        <dbReference type="PROSITE" id="PS50071"/>
    </source>
</evidence>
<dbReference type="PRINTS" id="PR00031">
    <property type="entry name" value="HTHREPRESSR"/>
</dbReference>
<dbReference type="InterPro" id="IPR009057">
    <property type="entry name" value="Homeodomain-like_sf"/>
</dbReference>
<dbReference type="PRINTS" id="PR00024">
    <property type="entry name" value="HOMEOBOX"/>
</dbReference>
<feature type="compositionally biased region" description="Acidic residues" evidence="6">
    <location>
        <begin position="991"/>
        <end position="1002"/>
    </location>
</feature>
<evidence type="ECO:0000256" key="2">
    <source>
        <dbReference type="ARBA" id="ARBA00023155"/>
    </source>
</evidence>
<dbReference type="SMART" id="SM00389">
    <property type="entry name" value="HOX"/>
    <property type="match status" value="1"/>
</dbReference>
<dbReference type="InterPro" id="IPR001356">
    <property type="entry name" value="HD"/>
</dbReference>
<dbReference type="InterPro" id="IPR000047">
    <property type="entry name" value="HTH_motif"/>
</dbReference>
<dbReference type="PROSITE" id="PS50071">
    <property type="entry name" value="HOMEOBOX_2"/>
    <property type="match status" value="1"/>
</dbReference>
<dbReference type="SUPFAM" id="SSF46689">
    <property type="entry name" value="Homeodomain-like"/>
    <property type="match status" value="1"/>
</dbReference>
<dbReference type="WBParaSite" id="TREG1_78240.1">
    <property type="protein sequence ID" value="TREG1_78240.1"/>
    <property type="gene ID" value="TREG1_78240"/>
</dbReference>
<dbReference type="InterPro" id="IPR050460">
    <property type="entry name" value="Distal-less_Homeobox_TF"/>
</dbReference>
<dbReference type="GO" id="GO:0005634">
    <property type="term" value="C:nucleus"/>
    <property type="evidence" value="ECO:0007669"/>
    <property type="project" value="UniProtKB-SubCell"/>
</dbReference>
<evidence type="ECO:0000256" key="5">
    <source>
        <dbReference type="RuleBase" id="RU000682"/>
    </source>
</evidence>
<evidence type="ECO:0000313" key="8">
    <source>
        <dbReference type="Proteomes" id="UP000050795"/>
    </source>
</evidence>
<dbReference type="PANTHER" id="PTHR24327:SF81">
    <property type="entry name" value="HOMEOTIC PROTEIN DISTAL-LESS-RELATED"/>
    <property type="match status" value="1"/>
</dbReference>
<feature type="region of interest" description="Disordered" evidence="6">
    <location>
        <begin position="544"/>
        <end position="563"/>
    </location>
</feature>
<evidence type="ECO:0000256" key="6">
    <source>
        <dbReference type="SAM" id="MobiDB-lite"/>
    </source>
</evidence>
<feature type="region of interest" description="Disordered" evidence="6">
    <location>
        <begin position="104"/>
        <end position="128"/>
    </location>
</feature>
<reference evidence="8" key="1">
    <citation type="submission" date="2022-06" db="EMBL/GenBank/DDBJ databases">
        <authorList>
            <person name="Berger JAMES D."/>
            <person name="Berger JAMES D."/>
        </authorList>
    </citation>
    <scope>NUCLEOTIDE SEQUENCE [LARGE SCALE GENOMIC DNA]</scope>
</reference>
<keyword evidence="1 4" id="KW-0238">DNA-binding</keyword>
<dbReference type="Gene3D" id="1.10.10.60">
    <property type="entry name" value="Homeodomain-like"/>
    <property type="match status" value="1"/>
</dbReference>
<feature type="region of interest" description="Disordered" evidence="6">
    <location>
        <begin position="967"/>
        <end position="1002"/>
    </location>
</feature>
<evidence type="ECO:0000256" key="4">
    <source>
        <dbReference type="PROSITE-ProRule" id="PRU00108"/>
    </source>
</evidence>
<keyword evidence="3 4" id="KW-0539">Nucleus</keyword>
<feature type="compositionally biased region" description="Polar residues" evidence="6">
    <location>
        <begin position="552"/>
        <end position="563"/>
    </location>
</feature>
<name>A0AA85KAV9_TRIRE</name>
<reference evidence="9" key="2">
    <citation type="submission" date="2023-11" db="UniProtKB">
        <authorList>
            <consortium name="WormBaseParasite"/>
        </authorList>
    </citation>
    <scope>IDENTIFICATION</scope>
</reference>
<keyword evidence="2 4" id="KW-0371">Homeobox</keyword>
<dbReference type="GO" id="GO:0000978">
    <property type="term" value="F:RNA polymerase II cis-regulatory region sequence-specific DNA binding"/>
    <property type="evidence" value="ECO:0007669"/>
    <property type="project" value="TreeGrafter"/>
</dbReference>
<dbReference type="FunFam" id="1.10.10.60:FF:000424">
    <property type="entry name" value="ANTP homeobox protein"/>
    <property type="match status" value="1"/>
</dbReference>
<dbReference type="PANTHER" id="PTHR24327">
    <property type="entry name" value="HOMEOBOX PROTEIN"/>
    <property type="match status" value="1"/>
</dbReference>
<protein>
    <recommendedName>
        <fullName evidence="7">Homeobox domain-containing protein</fullName>
    </recommendedName>
</protein>
<evidence type="ECO:0000256" key="1">
    <source>
        <dbReference type="ARBA" id="ARBA00023125"/>
    </source>
</evidence>
<dbReference type="PROSITE" id="PS00027">
    <property type="entry name" value="HOMEOBOX_1"/>
    <property type="match status" value="1"/>
</dbReference>
<dbReference type="InterPro" id="IPR020479">
    <property type="entry name" value="HD_metazoa"/>
</dbReference>
<feature type="compositionally biased region" description="Low complexity" evidence="6">
    <location>
        <begin position="972"/>
        <end position="988"/>
    </location>
</feature>
<dbReference type="AlphaFoldDB" id="A0AA85KAV9"/>
<sequence length="1178" mass="133088">MTSTQSSTQQMVTLSTIMKDASSWSSYDVSRLNNNNNTNDKSDECSWIKSSSPETAITTTTTTAEAIECPSYYDQIGRSVYTTLTQHDLIEKYKQINNIDPYSTIHSNDSDTNSHSNNNDNDNVLNTNHTGYRSGSHQFTEKLNHDVLINDMNSSLEKSEQKLKNSEKIYNWNDENIRGENIKNSSEIISKNNGISRDKLINCEYSSTNKGMDQQFNCEILKICRNDREIEEIKAIDTEETEELKEGGELDNEEYLQEFHCQHHPHHHHHNHRQYQDELSEHTLTHNNNNPTISITASSSPMKHCRQSPLINWFNDTSNYDYRQMKCEIPPTCDNPMLLSSENIPCYPIQQYITDSSSGYISSNTSLAMSTVASASSPSEGIQPSLCLTTTVSKIKQSVIEGETTTTTTTPQIPLISSIGQFTDVQNETVVYEKYLSQAYYPSPMTNDAHQSHKEYFNYAEFNLAHQTHGRDSRNTSPSGLSTFQPSQRLFRSNISNQQQQQQHYEQYKPSWRIDLTGGSASTTTATITSTSRHDIQLTRSLSEERDDEISLNESEGNTRLGKETNQYRLDRSTDVILSRDYSNYQMNNTFHASTISKSIHGYMNPEMMPNSLMNSINNRLFSLTHSGGYSTCSSSACSVCSPSAYTTTMTTITSSIAGTISSIEPSPTAPPQSTSMTCSRVVGQEKNKKLRKPRTIYSSMQLQQLAKRFHLTQYLSLPERAELAASLGLTQTQVKIWFQNRRSKFKKLINQGHDVSLLTTNSVTCKSETSDLNNQSENFYEDCHHDILMKNLPCETDFMHSDDLPIDSSSGFENSNSNSPIIKSVVSISNSNSPENTIHHKHCFIKSDLQTSCELKQDTEVTMTSNHHHHHPTWRTHIKDYYTMPIDSHHLGGNPGKLNVFNRNDEYISRNFHSTDCNEILGVDNLSKSDHHYWTKSLFESSNYCLPMTDTLNSSAHFNPKVYSTPKCDNHSNNNNNNTNEEYNNINGDPNDDSGADQNDYECDNNGNTNLNVHSLCHFNKCLNDNQCYLHQNINISEIKNSGLVYTKTPSSPSLTTSIAYPYQGWRKYRLGSDSIQSVYPESLSNSLKLPQELFPSTVYPLPQQTVLWSTEIHEKSPTDQVSNTISSINPFDGIYECSTQNEPQFPDPCDEQVLMPTAATTTTTTMATLTFGSPTL</sequence>
<proteinExistence type="predicted"/>
<evidence type="ECO:0000256" key="3">
    <source>
        <dbReference type="ARBA" id="ARBA00023242"/>
    </source>
</evidence>
<dbReference type="InterPro" id="IPR017970">
    <property type="entry name" value="Homeobox_CS"/>
</dbReference>
<dbReference type="CDD" id="cd00086">
    <property type="entry name" value="homeodomain"/>
    <property type="match status" value="1"/>
</dbReference>